<dbReference type="RefSeq" id="WP_133868823.1">
    <property type="nucleotide sequence ID" value="NZ_SOAU01000001.1"/>
</dbReference>
<dbReference type="Proteomes" id="UP000294558">
    <property type="component" value="Unassembled WGS sequence"/>
</dbReference>
<keyword evidence="3" id="KW-1185">Reference proteome</keyword>
<protein>
    <recommendedName>
        <fullName evidence="1">YegS/DAGK C-terminal domain-containing protein</fullName>
    </recommendedName>
</protein>
<comment type="caution">
    <text evidence="2">The sequence shown here is derived from an EMBL/GenBank/DDBJ whole genome shotgun (WGS) entry which is preliminary data.</text>
</comment>
<evidence type="ECO:0000313" key="2">
    <source>
        <dbReference type="EMBL" id="TDT16442.1"/>
    </source>
</evidence>
<evidence type="ECO:0000259" key="1">
    <source>
        <dbReference type="Pfam" id="PF19279"/>
    </source>
</evidence>
<gene>
    <name evidence="2" type="ORF">BDK89_2032</name>
</gene>
<sequence length="191" mass="20966">MTIRRGEPWGSEVPRPADLSVAASDRALAAADGPIGLAGGDVFRSLGSPPPRDPVQQVELDAIEVVLDDGQPLLGVAHVVARRSWWRGRVVACMNVDHLGEWNVAPRAHPNDGRLDVVECAAGMSVRARWAARSRLPAGTHVPHPDIEVGRITDRRWEFDRAHRVWVDGEHVGSTRTLTVRCLADRFTVLF</sequence>
<evidence type="ECO:0000313" key="3">
    <source>
        <dbReference type="Proteomes" id="UP000294558"/>
    </source>
</evidence>
<dbReference type="InterPro" id="IPR016064">
    <property type="entry name" value="NAD/diacylglycerol_kinase_sf"/>
</dbReference>
<dbReference type="Pfam" id="PF19279">
    <property type="entry name" value="YegS_C"/>
    <property type="match status" value="1"/>
</dbReference>
<name>A0A4R7HYX9_9ACTN</name>
<dbReference type="InterPro" id="IPR045540">
    <property type="entry name" value="YegS/DAGK_C"/>
</dbReference>
<proteinExistence type="predicted"/>
<organism evidence="2 3">
    <name type="scientific">Ilumatobacter fluminis</name>
    <dbReference type="NCBI Taxonomy" id="467091"/>
    <lineage>
        <taxon>Bacteria</taxon>
        <taxon>Bacillati</taxon>
        <taxon>Actinomycetota</taxon>
        <taxon>Acidimicrobiia</taxon>
        <taxon>Acidimicrobiales</taxon>
        <taxon>Ilumatobacteraceae</taxon>
        <taxon>Ilumatobacter</taxon>
    </lineage>
</organism>
<dbReference type="SUPFAM" id="SSF111331">
    <property type="entry name" value="NAD kinase/diacylglycerol kinase-like"/>
    <property type="match status" value="1"/>
</dbReference>
<feature type="domain" description="YegS/DAGK C-terminal" evidence="1">
    <location>
        <begin position="82"/>
        <end position="184"/>
    </location>
</feature>
<reference evidence="2 3" key="1">
    <citation type="submission" date="2019-03" db="EMBL/GenBank/DDBJ databases">
        <title>Sequencing the genomes of 1000 actinobacteria strains.</title>
        <authorList>
            <person name="Klenk H.-P."/>
        </authorList>
    </citation>
    <scope>NUCLEOTIDE SEQUENCE [LARGE SCALE GENOMIC DNA]</scope>
    <source>
        <strain evidence="2 3">DSM 18936</strain>
    </source>
</reference>
<dbReference type="Gene3D" id="2.60.200.40">
    <property type="match status" value="1"/>
</dbReference>
<dbReference type="AlphaFoldDB" id="A0A4R7HYX9"/>
<dbReference type="EMBL" id="SOAU01000001">
    <property type="protein sequence ID" value="TDT16442.1"/>
    <property type="molecule type" value="Genomic_DNA"/>
</dbReference>
<accession>A0A4R7HYX9</accession>
<dbReference type="OrthoDB" id="142078at2"/>